<dbReference type="AlphaFoldDB" id="A0AAU2GUU0"/>
<evidence type="ECO:0000313" key="3">
    <source>
        <dbReference type="EMBL" id="WTU39000.1"/>
    </source>
</evidence>
<reference evidence="3" key="1">
    <citation type="submission" date="2022-10" db="EMBL/GenBank/DDBJ databases">
        <title>The complete genomes of actinobacterial strains from the NBC collection.</title>
        <authorList>
            <person name="Joergensen T.S."/>
            <person name="Alvarez Arevalo M."/>
            <person name="Sterndorff E.B."/>
            <person name="Faurdal D."/>
            <person name="Vuksanovic O."/>
            <person name="Mourched A.-S."/>
            <person name="Charusanti P."/>
            <person name="Shaw S."/>
            <person name="Blin K."/>
            <person name="Weber T."/>
        </authorList>
    </citation>
    <scope>NUCLEOTIDE SEQUENCE</scope>
    <source>
        <strain evidence="3">NBC_00060</strain>
    </source>
</reference>
<dbReference type="SUPFAM" id="SSF89372">
    <property type="entry name" value="Fucose-specific lectin"/>
    <property type="match status" value="1"/>
</dbReference>
<keyword evidence="2" id="KW-0732">Signal</keyword>
<dbReference type="PROSITE" id="PS51318">
    <property type="entry name" value="TAT"/>
    <property type="match status" value="1"/>
</dbReference>
<accession>A0AAU2GUU0</accession>
<evidence type="ECO:0000256" key="2">
    <source>
        <dbReference type="SAM" id="SignalP"/>
    </source>
</evidence>
<evidence type="ECO:0000256" key="1">
    <source>
        <dbReference type="SAM" id="MobiDB-lite"/>
    </source>
</evidence>
<proteinExistence type="predicted"/>
<gene>
    <name evidence="3" type="ORF">OHV25_05110</name>
</gene>
<feature type="chain" id="PRO_5043849752" evidence="2">
    <location>
        <begin position="31"/>
        <end position="269"/>
    </location>
</feature>
<dbReference type="EMBL" id="CP108253">
    <property type="protein sequence ID" value="WTU39000.1"/>
    <property type="molecule type" value="Genomic_DNA"/>
</dbReference>
<feature type="region of interest" description="Disordered" evidence="1">
    <location>
        <begin position="189"/>
        <end position="208"/>
    </location>
</feature>
<name>A0AAU2GUU0_9ACTN</name>
<feature type="signal peptide" evidence="2">
    <location>
        <begin position="1"/>
        <end position="30"/>
    </location>
</feature>
<dbReference type="InterPro" id="IPR006311">
    <property type="entry name" value="TAT_signal"/>
</dbReference>
<organism evidence="3">
    <name type="scientific">Streptomyces sp. NBC_00060</name>
    <dbReference type="NCBI Taxonomy" id="2975636"/>
    <lineage>
        <taxon>Bacteria</taxon>
        <taxon>Bacillati</taxon>
        <taxon>Actinomycetota</taxon>
        <taxon>Actinomycetes</taxon>
        <taxon>Kitasatosporales</taxon>
        <taxon>Streptomycetaceae</taxon>
        <taxon>Streptomyces</taxon>
    </lineage>
</organism>
<sequence>MTRRPVRQLLRAAVALGLLCVGGTATTSAAAASAARPTPAVAACTLDTAAHGLAGSPVAGSLLSVPRADGRVDEFQLFYDSTATGGLPFVWHRDQSAPGGAYGPWTRVSAATVGPKAPYVTAAENTQGHIELLFATYGQFCHAVEDDRHGWTAPEPFGLAPGPYMGGVVLFKERDGSLDAFASTTAAGRSMEVRTQRSPSPDWGPAQSMGKVPDLNVGLSRPSTVTELPDGRLHVTVREWNRDRYWQNTQLAAHGTWGAWELCGNAQCT</sequence>
<protein>
    <submittedName>
        <fullName evidence="3">Uncharacterized protein</fullName>
    </submittedName>
</protein>